<protein>
    <submittedName>
        <fullName evidence="2">Uncharacterized protein</fullName>
    </submittedName>
</protein>
<feature type="compositionally biased region" description="Low complexity" evidence="1">
    <location>
        <begin position="112"/>
        <end position="123"/>
    </location>
</feature>
<organism evidence="2 3">
    <name type="scientific">Brassica cretica</name>
    <name type="common">Mustard</name>
    <dbReference type="NCBI Taxonomy" id="69181"/>
    <lineage>
        <taxon>Eukaryota</taxon>
        <taxon>Viridiplantae</taxon>
        <taxon>Streptophyta</taxon>
        <taxon>Embryophyta</taxon>
        <taxon>Tracheophyta</taxon>
        <taxon>Spermatophyta</taxon>
        <taxon>Magnoliopsida</taxon>
        <taxon>eudicotyledons</taxon>
        <taxon>Gunneridae</taxon>
        <taxon>Pentapetalae</taxon>
        <taxon>rosids</taxon>
        <taxon>malvids</taxon>
        <taxon>Brassicales</taxon>
        <taxon>Brassicaceae</taxon>
        <taxon>Brassiceae</taxon>
        <taxon>Brassica</taxon>
    </lineage>
</organism>
<evidence type="ECO:0000256" key="1">
    <source>
        <dbReference type="SAM" id="MobiDB-lite"/>
    </source>
</evidence>
<proteinExistence type="predicted"/>
<evidence type="ECO:0000313" key="2">
    <source>
        <dbReference type="EMBL" id="KAF2579010.1"/>
    </source>
</evidence>
<dbReference type="AlphaFoldDB" id="A0A8S9J9F5"/>
<sequence>MTRAHQFHSRQGNTPHLENLLLRHAYDRLIPEITINQMKIYAHRSMSTTLLTGSGHDLQLISRVLPCSLKHIDTSLSLQHIARSGGTQGPALVAGTIDPRSRRPCDLHHRSAAPASRPISPAATKAPTTYTGPYPYGSVLRAGSLGHCNESTTCNLSSSLYYGCQDVYSGSNSEPLALDCLGWDSEGLYLLVGDCNSLSNIRTAGVDFIPFVNGTGCKALCLDTAGRVSGGTGRGRGVDFVTLAGSSLTRHVALPDHGVGLDGQSCSCLIVGSIISNPGCWTDGSGVLQAVPGTVPGTLRSGDPGCLLVGTPRPVSCLGSGEIQYLSIFPQQFAPYCSISSSNSGITCALKSTGVAHSQQDYLRQDIAPVILRSRVPLRPEPHSEPVGGPVPLHQTGKQAWGLEREFVRDSRSNFGSSRVFRSPFVTREGTVLMKPRSSFPRVASSLWCVETFLGFTTPLFALAA</sequence>
<dbReference type="EMBL" id="QGKW02001660">
    <property type="protein sequence ID" value="KAF2579010.1"/>
    <property type="molecule type" value="Genomic_DNA"/>
</dbReference>
<dbReference type="Proteomes" id="UP000712281">
    <property type="component" value="Unassembled WGS sequence"/>
</dbReference>
<feature type="region of interest" description="Disordered" evidence="1">
    <location>
        <begin position="107"/>
        <end position="126"/>
    </location>
</feature>
<gene>
    <name evidence="2" type="ORF">F2Q68_00004510</name>
</gene>
<accession>A0A8S9J9F5</accession>
<evidence type="ECO:0000313" key="3">
    <source>
        <dbReference type="Proteomes" id="UP000712281"/>
    </source>
</evidence>
<comment type="caution">
    <text evidence="2">The sequence shown here is derived from an EMBL/GenBank/DDBJ whole genome shotgun (WGS) entry which is preliminary data.</text>
</comment>
<reference evidence="2" key="1">
    <citation type="submission" date="2019-12" db="EMBL/GenBank/DDBJ databases">
        <title>Genome sequencing and annotation of Brassica cretica.</title>
        <authorList>
            <person name="Studholme D.J."/>
            <person name="Sarris P.F."/>
        </authorList>
    </citation>
    <scope>NUCLEOTIDE SEQUENCE</scope>
    <source>
        <strain evidence="2">PFS-001/15</strain>
        <tissue evidence="2">Leaf</tissue>
    </source>
</reference>
<name>A0A8S9J9F5_BRACR</name>